<comment type="caution">
    <text evidence="2">The sequence shown here is derived from an EMBL/GenBank/DDBJ whole genome shotgun (WGS) entry which is preliminary data.</text>
</comment>
<proteinExistence type="predicted"/>
<feature type="region of interest" description="Disordered" evidence="1">
    <location>
        <begin position="94"/>
        <end position="118"/>
    </location>
</feature>
<name>A0A6A4RZ01_SCOMX</name>
<feature type="compositionally biased region" description="Acidic residues" evidence="1">
    <location>
        <begin position="99"/>
        <end position="110"/>
    </location>
</feature>
<accession>A0A6A4RZ01</accession>
<reference evidence="2 3" key="1">
    <citation type="submission" date="2019-06" db="EMBL/GenBank/DDBJ databases">
        <title>Draft genomes of female and male turbot (Scophthalmus maximus).</title>
        <authorList>
            <person name="Xu H."/>
            <person name="Xu X.-W."/>
            <person name="Shao C."/>
            <person name="Chen S."/>
        </authorList>
    </citation>
    <scope>NUCLEOTIDE SEQUENCE [LARGE SCALE GENOMIC DNA]</scope>
    <source>
        <strain evidence="2">Ysfricsl-2016a</strain>
        <tissue evidence="2">Blood</tissue>
    </source>
</reference>
<evidence type="ECO:0000313" key="3">
    <source>
        <dbReference type="Proteomes" id="UP000438429"/>
    </source>
</evidence>
<organism evidence="2 3">
    <name type="scientific">Scophthalmus maximus</name>
    <name type="common">Turbot</name>
    <name type="synonym">Psetta maxima</name>
    <dbReference type="NCBI Taxonomy" id="52904"/>
    <lineage>
        <taxon>Eukaryota</taxon>
        <taxon>Metazoa</taxon>
        <taxon>Chordata</taxon>
        <taxon>Craniata</taxon>
        <taxon>Vertebrata</taxon>
        <taxon>Euteleostomi</taxon>
        <taxon>Actinopterygii</taxon>
        <taxon>Neopterygii</taxon>
        <taxon>Teleostei</taxon>
        <taxon>Neoteleostei</taxon>
        <taxon>Acanthomorphata</taxon>
        <taxon>Carangaria</taxon>
        <taxon>Pleuronectiformes</taxon>
        <taxon>Pleuronectoidei</taxon>
        <taxon>Scophthalmidae</taxon>
        <taxon>Scophthalmus</taxon>
    </lineage>
</organism>
<dbReference type="Proteomes" id="UP000438429">
    <property type="component" value="Unassembled WGS sequence"/>
</dbReference>
<sequence>MSEAEHSRGGPTAIRRGVTRWRTPQPPTEAGSHTRSPPPARRNIFLLLEMQSMSHRCRLLAIAQLKMKTDAAVASGSSYSLAPFKKLKCIHQREQPVQPEDDDDDDDGEDVVSSASPSRISSRWFSTLNTRPRHVSPLHPKTPLQDESGAAHPVRAVFPLHGFEVSRAEIRPRRRGHRNTGSPSHEANALFVRPEKYSTYMICQGGNEQQISPLVVLFAREKRKDVAGTCRRFHFCFVFGGEICSRCDA</sequence>
<gene>
    <name evidence="2" type="ORF">F2P81_023184</name>
</gene>
<evidence type="ECO:0000313" key="2">
    <source>
        <dbReference type="EMBL" id="KAF0024382.1"/>
    </source>
</evidence>
<protein>
    <submittedName>
        <fullName evidence="2">Uncharacterized protein</fullName>
    </submittedName>
</protein>
<dbReference type="EMBL" id="VEVO01000021">
    <property type="protein sequence ID" value="KAF0024382.1"/>
    <property type="molecule type" value="Genomic_DNA"/>
</dbReference>
<dbReference type="AlphaFoldDB" id="A0A6A4RZ01"/>
<feature type="region of interest" description="Disordered" evidence="1">
    <location>
        <begin position="1"/>
        <end position="39"/>
    </location>
</feature>
<evidence type="ECO:0000256" key="1">
    <source>
        <dbReference type="SAM" id="MobiDB-lite"/>
    </source>
</evidence>